<evidence type="ECO:0000313" key="1">
    <source>
        <dbReference type="EMBL" id="KAG2213538.1"/>
    </source>
</evidence>
<dbReference type="EMBL" id="JAEPRD010000003">
    <property type="protein sequence ID" value="KAG2213538.1"/>
    <property type="molecule type" value="Genomic_DNA"/>
</dbReference>
<dbReference type="Proteomes" id="UP000603453">
    <property type="component" value="Unassembled WGS sequence"/>
</dbReference>
<feature type="non-terminal residue" evidence="1">
    <location>
        <position position="1"/>
    </location>
</feature>
<protein>
    <submittedName>
        <fullName evidence="1">Uncharacterized protein</fullName>
    </submittedName>
</protein>
<dbReference type="OrthoDB" id="2275843at2759"/>
<comment type="caution">
    <text evidence="1">The sequence shown here is derived from an EMBL/GenBank/DDBJ whole genome shotgun (WGS) entry which is preliminary data.</text>
</comment>
<evidence type="ECO:0000313" key="2">
    <source>
        <dbReference type="Proteomes" id="UP000603453"/>
    </source>
</evidence>
<dbReference type="AlphaFoldDB" id="A0A8H7RPP4"/>
<name>A0A8H7RPP4_9FUNG</name>
<proteinExistence type="predicted"/>
<reference evidence="1" key="1">
    <citation type="submission" date="2020-12" db="EMBL/GenBank/DDBJ databases">
        <title>Metabolic potential, ecology and presence of endohyphal bacteria is reflected in genomic diversity of Mucoromycotina.</title>
        <authorList>
            <person name="Muszewska A."/>
            <person name="Okrasinska A."/>
            <person name="Steczkiewicz K."/>
            <person name="Drgas O."/>
            <person name="Orlowska M."/>
            <person name="Perlinska-Lenart U."/>
            <person name="Aleksandrzak-Piekarczyk T."/>
            <person name="Szatraj K."/>
            <person name="Zielenkiewicz U."/>
            <person name="Pilsyk S."/>
            <person name="Malc E."/>
            <person name="Mieczkowski P."/>
            <person name="Kruszewska J.S."/>
            <person name="Biernat P."/>
            <person name="Pawlowska J."/>
        </authorList>
    </citation>
    <scope>NUCLEOTIDE SEQUENCE</scope>
    <source>
        <strain evidence="1">WA0000017839</strain>
    </source>
</reference>
<gene>
    <name evidence="1" type="ORF">INT47_009212</name>
</gene>
<accession>A0A8H7RPP4</accession>
<organism evidence="1 2">
    <name type="scientific">Mucor saturninus</name>
    <dbReference type="NCBI Taxonomy" id="64648"/>
    <lineage>
        <taxon>Eukaryota</taxon>
        <taxon>Fungi</taxon>
        <taxon>Fungi incertae sedis</taxon>
        <taxon>Mucoromycota</taxon>
        <taxon>Mucoromycotina</taxon>
        <taxon>Mucoromycetes</taxon>
        <taxon>Mucorales</taxon>
        <taxon>Mucorineae</taxon>
        <taxon>Mucoraceae</taxon>
        <taxon>Mucor</taxon>
    </lineage>
</organism>
<keyword evidence="2" id="KW-1185">Reference proteome</keyword>
<sequence>TWMLTKRWSRSDKKKRRDCRNRVCSLYLKKCPKACPQSCGYLNSPDPCCPLLGKPTCPDY</sequence>